<keyword evidence="2 5" id="KW-0805">Transcription regulation</keyword>
<reference evidence="9" key="1">
    <citation type="journal article" date="2018" name="Science">
        <title>A primordial and reversible TCA cycle in a facultatively chemolithoautotrophic thermophile.</title>
        <authorList>
            <person name="Nunoura T."/>
            <person name="Chikaraishi Y."/>
            <person name="Izaki R."/>
            <person name="Suwa T."/>
            <person name="Sato T."/>
            <person name="Harada T."/>
            <person name="Mori K."/>
            <person name="Kato Y."/>
            <person name="Miyazaki M."/>
            <person name="Shimamura S."/>
            <person name="Yanagawa K."/>
            <person name="Shuto A."/>
            <person name="Ohkouchi N."/>
            <person name="Fujita N."/>
            <person name="Takaki Y."/>
            <person name="Atomi H."/>
            <person name="Takai K."/>
        </authorList>
    </citation>
    <scope>NUCLEOTIDE SEQUENCE [LARGE SCALE GENOMIC DNA]</scope>
    <source>
        <strain evidence="9">DSM 17441 / JCM 13301 / NBRC 103674 / ABI70S6</strain>
    </source>
</reference>
<dbReference type="GO" id="GO:0045892">
    <property type="term" value="P:negative regulation of DNA-templated transcription"/>
    <property type="evidence" value="ECO:0007669"/>
    <property type="project" value="UniProtKB-UniRule"/>
</dbReference>
<dbReference type="PIRSF" id="PIRSF005485">
    <property type="entry name" value="HrcA"/>
    <property type="match status" value="1"/>
</dbReference>
<dbReference type="InterPro" id="IPR005104">
    <property type="entry name" value="WHTH_HrcA_DNA-bd"/>
</dbReference>
<proteinExistence type="inferred from homology"/>
<dbReference type="Proteomes" id="UP000063234">
    <property type="component" value="Chromosome"/>
</dbReference>
<evidence type="ECO:0000259" key="6">
    <source>
        <dbReference type="Pfam" id="PF01628"/>
    </source>
</evidence>
<comment type="similarity">
    <text evidence="5">Belongs to the HrcA family.</text>
</comment>
<dbReference type="InterPro" id="IPR036388">
    <property type="entry name" value="WH-like_DNA-bd_sf"/>
</dbReference>
<evidence type="ECO:0000256" key="4">
    <source>
        <dbReference type="ARBA" id="ARBA00023163"/>
    </source>
</evidence>
<dbReference type="OrthoDB" id="9783139at2"/>
<dbReference type="GO" id="GO:0003677">
    <property type="term" value="F:DNA binding"/>
    <property type="evidence" value="ECO:0007669"/>
    <property type="project" value="InterPro"/>
</dbReference>
<dbReference type="Gene3D" id="3.30.450.40">
    <property type="match status" value="1"/>
</dbReference>
<dbReference type="InterPro" id="IPR021153">
    <property type="entry name" value="HrcA_C"/>
</dbReference>
<name>A0A0S3QUA0_THET7</name>
<evidence type="ECO:0000256" key="3">
    <source>
        <dbReference type="ARBA" id="ARBA00023016"/>
    </source>
</evidence>
<dbReference type="HAMAP" id="MF_00081">
    <property type="entry name" value="HrcA"/>
    <property type="match status" value="1"/>
</dbReference>
<keyword evidence="1 5" id="KW-0678">Repressor</keyword>
<dbReference type="NCBIfam" id="TIGR00331">
    <property type="entry name" value="hrcA"/>
    <property type="match status" value="1"/>
</dbReference>
<dbReference type="STRING" id="1298851.TST_1121"/>
<evidence type="ECO:0000313" key="8">
    <source>
        <dbReference type="EMBL" id="BAT71913.1"/>
    </source>
</evidence>
<dbReference type="AlphaFoldDB" id="A0A0S3QUA0"/>
<dbReference type="RefSeq" id="WP_068549909.1">
    <property type="nucleotide sequence ID" value="NZ_AP013035.1"/>
</dbReference>
<keyword evidence="3 5" id="KW-0346">Stress response</keyword>
<organism evidence="8 9">
    <name type="scientific">Thermosulfidibacter takaii (strain DSM 17441 / JCM 13301 / NBRC 103674 / ABI70S6)</name>
    <dbReference type="NCBI Taxonomy" id="1298851"/>
    <lineage>
        <taxon>Bacteria</taxon>
        <taxon>Pseudomonadati</taxon>
        <taxon>Thermosulfidibacterota</taxon>
        <taxon>Thermosulfidibacteria</taxon>
        <taxon>Thermosulfidibacterales</taxon>
        <taxon>Thermosulfidibacteraceae</taxon>
    </lineage>
</organism>
<protein>
    <recommendedName>
        <fullName evidence="5">Heat-inducible transcription repressor HrcA</fullName>
    </recommendedName>
</protein>
<dbReference type="SUPFAM" id="SSF55781">
    <property type="entry name" value="GAF domain-like"/>
    <property type="match status" value="1"/>
</dbReference>
<accession>A0A0S3QUA0</accession>
<dbReference type="EMBL" id="AP013035">
    <property type="protein sequence ID" value="BAT71913.1"/>
    <property type="molecule type" value="Genomic_DNA"/>
</dbReference>
<dbReference type="InterPro" id="IPR029016">
    <property type="entry name" value="GAF-like_dom_sf"/>
</dbReference>
<dbReference type="PANTHER" id="PTHR34824:SF1">
    <property type="entry name" value="HEAT-INDUCIBLE TRANSCRIPTION REPRESSOR HRCA"/>
    <property type="match status" value="1"/>
</dbReference>
<dbReference type="Pfam" id="PF01628">
    <property type="entry name" value="HrcA"/>
    <property type="match status" value="1"/>
</dbReference>
<dbReference type="SUPFAM" id="SSF46785">
    <property type="entry name" value="Winged helix' DNA-binding domain"/>
    <property type="match status" value="1"/>
</dbReference>
<feature type="domain" description="Winged helix-turn-helix transcription repressor HrcA DNA-binding" evidence="7">
    <location>
        <begin position="2"/>
        <end position="70"/>
    </location>
</feature>
<keyword evidence="9" id="KW-1185">Reference proteome</keyword>
<evidence type="ECO:0000256" key="5">
    <source>
        <dbReference type="HAMAP-Rule" id="MF_00081"/>
    </source>
</evidence>
<dbReference type="Gene3D" id="1.10.10.10">
    <property type="entry name" value="Winged helix-like DNA-binding domain superfamily/Winged helix DNA-binding domain"/>
    <property type="match status" value="1"/>
</dbReference>
<sequence>MTERDREILKAVVQIHINTGEPVGSRTIAKHLNMKLSPATIRNIMADLEESGFLIQPHTSAGRVPTDLGYRYYVDNLIEEKSVEEELNEFDNVMRDAINKAKDIKDVLKAASKFLSERTRQVGLLFIPKIKVLKVKNVEFIKVANNTILVIFASESGIIQHKLVQLEEDYTQEQLNKFSNYINQRFSGKNLAEIRKELLSEMERDKAKYDEFYNKALELSKKAMSSIEQEEFEVHFEGTSHILEHKEFIENVEKLREIFKAFEEKSKIVKILDQCLSEDSPTVIIGMESGFEDFKELALITTSCSFKDRIFGTLGVVSPKRVDYAFLIPLVQKTAEYIEEILD</sequence>
<evidence type="ECO:0000256" key="1">
    <source>
        <dbReference type="ARBA" id="ARBA00022491"/>
    </source>
</evidence>
<dbReference type="PANTHER" id="PTHR34824">
    <property type="entry name" value="HEAT-INDUCIBLE TRANSCRIPTION REPRESSOR HRCA"/>
    <property type="match status" value="1"/>
</dbReference>
<keyword evidence="4 5" id="KW-0804">Transcription</keyword>
<dbReference type="PATRIC" id="fig|1298851.3.peg.1180"/>
<dbReference type="InterPro" id="IPR002571">
    <property type="entry name" value="HrcA"/>
</dbReference>
<dbReference type="KEGG" id="ttk:TST_1121"/>
<evidence type="ECO:0000259" key="7">
    <source>
        <dbReference type="Pfam" id="PF03444"/>
    </source>
</evidence>
<dbReference type="Gene3D" id="3.30.390.60">
    <property type="entry name" value="Heat-inducible transcription repressor hrca homolog, domain 3"/>
    <property type="match status" value="1"/>
</dbReference>
<evidence type="ECO:0000256" key="2">
    <source>
        <dbReference type="ARBA" id="ARBA00023015"/>
    </source>
</evidence>
<comment type="function">
    <text evidence="5">Negative regulator of class I heat shock genes (grpE-dnaK-dnaJ and groELS operons). Prevents heat-shock induction of these operons.</text>
</comment>
<dbReference type="InterPro" id="IPR036390">
    <property type="entry name" value="WH_DNA-bd_sf"/>
</dbReference>
<evidence type="ECO:0000313" key="9">
    <source>
        <dbReference type="Proteomes" id="UP000063234"/>
    </source>
</evidence>
<feature type="domain" description="Heat-inducible transcription repressor HrcA C-terminal" evidence="6">
    <location>
        <begin position="106"/>
        <end position="325"/>
    </location>
</feature>
<dbReference type="Pfam" id="PF03444">
    <property type="entry name" value="WHD_HrcA"/>
    <property type="match status" value="1"/>
</dbReference>
<dbReference type="InterPro" id="IPR023120">
    <property type="entry name" value="WHTH_transcript_rep_HrcA_IDD"/>
</dbReference>
<gene>
    <name evidence="5 8" type="primary">hrcA</name>
    <name evidence="8" type="ORF">TST_1121</name>
</gene>